<dbReference type="EMBL" id="OAOP01000006">
    <property type="protein sequence ID" value="SNX72430.1"/>
    <property type="molecule type" value="Genomic_DNA"/>
</dbReference>
<keyword evidence="3 8" id="KW-0812">Transmembrane</keyword>
<gene>
    <name evidence="9" type="ORF">SAMN05877753_10662</name>
</gene>
<feature type="compositionally biased region" description="Basic and acidic residues" evidence="7">
    <location>
        <begin position="20"/>
        <end position="31"/>
    </location>
</feature>
<evidence type="ECO:0000256" key="8">
    <source>
        <dbReference type="SAM" id="Phobius"/>
    </source>
</evidence>
<evidence type="ECO:0000256" key="2">
    <source>
        <dbReference type="ARBA" id="ARBA00005278"/>
    </source>
</evidence>
<evidence type="ECO:0000256" key="5">
    <source>
        <dbReference type="ARBA" id="ARBA00023136"/>
    </source>
</evidence>
<dbReference type="GO" id="GO:0005886">
    <property type="term" value="C:plasma membrane"/>
    <property type="evidence" value="ECO:0007669"/>
    <property type="project" value="UniProtKB-SubCell"/>
</dbReference>
<protein>
    <submittedName>
        <fullName evidence="9">GerA spore germination protein</fullName>
    </submittedName>
</protein>
<dbReference type="AlphaFoldDB" id="A0A285CY15"/>
<keyword evidence="4 8" id="KW-1133">Transmembrane helix</keyword>
<dbReference type="GO" id="GO:0009847">
    <property type="term" value="P:spore germination"/>
    <property type="evidence" value="ECO:0007669"/>
    <property type="project" value="UniProtKB-UniRule"/>
</dbReference>
<name>A0A285CY15_9BACI</name>
<sequence>MKGWLSWYKDLKKKKKEKKQNKDSKKTESSEKQNTQTEAQKQAKSVYELSNDFKEVIYPNKATGEEFVVSFYTSLSETKIIEQFILPKLLEQGFKKLEDITDILSVPGIKISDFSCRDEHLLRGSVEIRISGDKERAAYLEASKNIGRNIAAPEVEFSVIGPKEAFVESYGQNINLLRKRLPIKELVIIEKIIGKYSKTKVGVAYIQGLANEENINTIMQRLDDMEYDNIPDSSFIEQIISDQHNSPFPLALDTERPDRAASVLTEGKIVIISDGSPHVLIAPTTLIEFFSSFDDYLTNWMLASFFRVIRLFSVAFSILITPIYVAALTYHYELIPGDLMGTLVASRQVVPLPPFFEALFLELVIELLREAGARLPTKVGQTIGIVGGIVIGTASVEAGLTSNVLLILIALAALASFTTPVYKIGNAIRVLRFPFLIFAQLWGLLGIVYCFAWLMTYTLNLTSLGRPFLEPLYPPRLTDFRDAIFRLPFRRQTVRPMFTRTKKPEKIIPKDLKKTKDIDE</sequence>
<dbReference type="PANTHER" id="PTHR22550">
    <property type="entry name" value="SPORE GERMINATION PROTEIN"/>
    <property type="match status" value="1"/>
</dbReference>
<evidence type="ECO:0000256" key="3">
    <source>
        <dbReference type="ARBA" id="ARBA00022692"/>
    </source>
</evidence>
<dbReference type="InterPro" id="IPR004995">
    <property type="entry name" value="Spore_Ger"/>
</dbReference>
<comment type="subcellular location">
    <subcellularLocation>
        <location evidence="6">Cell membrane</location>
    </subcellularLocation>
    <subcellularLocation>
        <location evidence="1">Membrane</location>
        <topology evidence="1">Multi-pass membrane protein</topology>
    </subcellularLocation>
</comment>
<dbReference type="OrthoDB" id="9772630at2"/>
<keyword evidence="10" id="KW-1185">Reference proteome</keyword>
<comment type="similarity">
    <text evidence="2 6">Belongs to the GerABKA family.</text>
</comment>
<keyword evidence="5 6" id="KW-0472">Membrane</keyword>
<feature type="compositionally biased region" description="Polar residues" evidence="7">
    <location>
        <begin position="32"/>
        <end position="41"/>
    </location>
</feature>
<feature type="transmembrane region" description="Helical" evidence="8">
    <location>
        <begin position="308"/>
        <end position="330"/>
    </location>
</feature>
<dbReference type="InterPro" id="IPR050768">
    <property type="entry name" value="UPF0353/GerABKA_families"/>
</dbReference>
<evidence type="ECO:0000256" key="1">
    <source>
        <dbReference type="ARBA" id="ARBA00004141"/>
    </source>
</evidence>
<evidence type="ECO:0000256" key="7">
    <source>
        <dbReference type="SAM" id="MobiDB-lite"/>
    </source>
</evidence>
<proteinExistence type="inferred from homology"/>
<feature type="transmembrane region" description="Helical" evidence="8">
    <location>
        <begin position="404"/>
        <end position="422"/>
    </location>
</feature>
<evidence type="ECO:0000256" key="4">
    <source>
        <dbReference type="ARBA" id="ARBA00022989"/>
    </source>
</evidence>
<reference evidence="9 10" key="1">
    <citation type="submission" date="2017-08" db="EMBL/GenBank/DDBJ databases">
        <authorList>
            <person name="de Groot N.N."/>
        </authorList>
    </citation>
    <scope>NUCLEOTIDE SEQUENCE [LARGE SCALE GENOMIC DNA]</scope>
    <source>
        <strain evidence="9 10">JC228</strain>
    </source>
</reference>
<dbReference type="RefSeq" id="WP_097159229.1">
    <property type="nucleotide sequence ID" value="NZ_JBEPMQ010000005.1"/>
</dbReference>
<feature type="transmembrane region" description="Helical" evidence="8">
    <location>
        <begin position="434"/>
        <end position="455"/>
    </location>
</feature>
<dbReference type="PANTHER" id="PTHR22550:SF5">
    <property type="entry name" value="LEUCINE ZIPPER PROTEIN 4"/>
    <property type="match status" value="1"/>
</dbReference>
<dbReference type="PIRSF" id="PIRSF005690">
    <property type="entry name" value="GerBA"/>
    <property type="match status" value="1"/>
</dbReference>
<evidence type="ECO:0000313" key="10">
    <source>
        <dbReference type="Proteomes" id="UP000219546"/>
    </source>
</evidence>
<evidence type="ECO:0000256" key="6">
    <source>
        <dbReference type="PIRNR" id="PIRNR005690"/>
    </source>
</evidence>
<dbReference type="Proteomes" id="UP000219546">
    <property type="component" value="Unassembled WGS sequence"/>
</dbReference>
<organism evidence="9 10">
    <name type="scientific">Bacillus oleivorans</name>
    <dbReference type="NCBI Taxonomy" id="1448271"/>
    <lineage>
        <taxon>Bacteria</taxon>
        <taxon>Bacillati</taxon>
        <taxon>Bacillota</taxon>
        <taxon>Bacilli</taxon>
        <taxon>Bacillales</taxon>
        <taxon>Bacillaceae</taxon>
        <taxon>Bacillus</taxon>
    </lineage>
</organism>
<accession>A0A285CY15</accession>
<dbReference type="Pfam" id="PF03323">
    <property type="entry name" value="GerA"/>
    <property type="match status" value="1"/>
</dbReference>
<evidence type="ECO:0000313" key="9">
    <source>
        <dbReference type="EMBL" id="SNX72430.1"/>
    </source>
</evidence>
<feature type="region of interest" description="Disordered" evidence="7">
    <location>
        <begin position="1"/>
        <end position="41"/>
    </location>
</feature>